<keyword evidence="2" id="KW-1185">Reference proteome</keyword>
<proteinExistence type="predicted"/>
<dbReference type="PANTHER" id="PTHR45823:SF1">
    <property type="entry name" value="T-SNARE COILED-COIL HOMOLOGY DOMAIN-CONTAINING PROTEIN"/>
    <property type="match status" value="1"/>
</dbReference>
<accession>A0ABR1A7F9</accession>
<gene>
    <name evidence="1" type="ORF">HHUSO_G2490</name>
</gene>
<organism evidence="1 2">
    <name type="scientific">Huso huso</name>
    <name type="common">Beluga</name>
    <name type="synonym">Acipenser huso</name>
    <dbReference type="NCBI Taxonomy" id="61971"/>
    <lineage>
        <taxon>Eukaryota</taxon>
        <taxon>Metazoa</taxon>
        <taxon>Chordata</taxon>
        <taxon>Craniata</taxon>
        <taxon>Vertebrata</taxon>
        <taxon>Euteleostomi</taxon>
        <taxon>Actinopterygii</taxon>
        <taxon>Chondrostei</taxon>
        <taxon>Acipenseriformes</taxon>
        <taxon>Acipenseridae</taxon>
        <taxon>Huso</taxon>
    </lineage>
</organism>
<feature type="non-terminal residue" evidence="1">
    <location>
        <position position="1"/>
    </location>
</feature>
<comment type="caution">
    <text evidence="1">The sequence shown here is derived from an EMBL/GenBank/DDBJ whole genome shotgun (WGS) entry which is preliminary data.</text>
</comment>
<dbReference type="Proteomes" id="UP001369086">
    <property type="component" value="Unassembled WGS sequence"/>
</dbReference>
<reference evidence="1 2" key="1">
    <citation type="submission" date="2021-05" db="EMBL/GenBank/DDBJ databases">
        <authorList>
            <person name="Zahm M."/>
            <person name="Klopp C."/>
            <person name="Cabau C."/>
            <person name="Kuhl H."/>
            <person name="Suciu R."/>
            <person name="Ciorpac M."/>
            <person name="Holostenco D."/>
            <person name="Gessner J."/>
            <person name="Wuertz S."/>
            <person name="Hohne C."/>
            <person name="Stock M."/>
            <person name="Gislard M."/>
            <person name="Lluch J."/>
            <person name="Milhes M."/>
            <person name="Lampietro C."/>
            <person name="Lopez Roques C."/>
            <person name="Donnadieu C."/>
            <person name="Du K."/>
            <person name="Schartl M."/>
            <person name="Guiguen Y."/>
        </authorList>
    </citation>
    <scope>NUCLEOTIDE SEQUENCE [LARGE SCALE GENOMIC DNA]</scope>
    <source>
        <strain evidence="1">Hh-F2</strain>
        <tissue evidence="1">Blood</tissue>
    </source>
</reference>
<sequence>PQRKKASCLSQSLKGTAAEVLLDLGPEERVNYPVLVDALKCRFGDSKSPYRLQDQLRSRCRARGEKLGTLAADIARLSRKAYRDEPTSFSKRIALDTFLHSLQPPELRHQVRLKRPSTLKEALAYAQSIEEVLLDEESLPRHLTSK</sequence>
<evidence type="ECO:0000313" key="1">
    <source>
        <dbReference type="EMBL" id="KAK6493026.1"/>
    </source>
</evidence>
<dbReference type="EMBL" id="JAHFZB010000002">
    <property type="protein sequence ID" value="KAK6493026.1"/>
    <property type="molecule type" value="Genomic_DNA"/>
</dbReference>
<protein>
    <submittedName>
        <fullName evidence="1">Uncharacterized protein</fullName>
    </submittedName>
</protein>
<evidence type="ECO:0000313" key="2">
    <source>
        <dbReference type="Proteomes" id="UP001369086"/>
    </source>
</evidence>
<dbReference type="PANTHER" id="PTHR45823">
    <property type="entry name" value="T-SNARE COILED-COIL HOMOLOGY DOMAIN-CONTAINING PROTEIN"/>
    <property type="match status" value="1"/>
</dbReference>
<name>A0ABR1A7F9_HUSHU</name>